<organism evidence="2 3">
    <name type="scientific">Rubroshorea leprosula</name>
    <dbReference type="NCBI Taxonomy" id="152421"/>
    <lineage>
        <taxon>Eukaryota</taxon>
        <taxon>Viridiplantae</taxon>
        <taxon>Streptophyta</taxon>
        <taxon>Embryophyta</taxon>
        <taxon>Tracheophyta</taxon>
        <taxon>Spermatophyta</taxon>
        <taxon>Magnoliopsida</taxon>
        <taxon>eudicotyledons</taxon>
        <taxon>Gunneridae</taxon>
        <taxon>Pentapetalae</taxon>
        <taxon>rosids</taxon>
        <taxon>malvids</taxon>
        <taxon>Malvales</taxon>
        <taxon>Dipterocarpaceae</taxon>
        <taxon>Rubroshorea</taxon>
    </lineage>
</organism>
<evidence type="ECO:0000256" key="1">
    <source>
        <dbReference type="SAM" id="MobiDB-lite"/>
    </source>
</evidence>
<protein>
    <submittedName>
        <fullName evidence="2">Uncharacterized protein</fullName>
    </submittedName>
</protein>
<comment type="caution">
    <text evidence="2">The sequence shown here is derived from an EMBL/GenBank/DDBJ whole genome shotgun (WGS) entry which is preliminary data.</text>
</comment>
<name>A0AAV5L4Q3_9ROSI</name>
<dbReference type="Gene3D" id="3.80.10.10">
    <property type="entry name" value="Ribonuclease Inhibitor"/>
    <property type="match status" value="1"/>
</dbReference>
<dbReference type="AlphaFoldDB" id="A0AAV5L4Q3"/>
<dbReference type="SUPFAM" id="SSF52047">
    <property type="entry name" value="RNI-like"/>
    <property type="match status" value="1"/>
</dbReference>
<dbReference type="InterPro" id="IPR032675">
    <property type="entry name" value="LRR_dom_sf"/>
</dbReference>
<proteinExistence type="predicted"/>
<evidence type="ECO:0000313" key="2">
    <source>
        <dbReference type="EMBL" id="GKV32062.1"/>
    </source>
</evidence>
<dbReference type="EMBL" id="BPVZ01000094">
    <property type="protein sequence ID" value="GKV32062.1"/>
    <property type="molecule type" value="Genomic_DNA"/>
</dbReference>
<dbReference type="Pfam" id="PF13516">
    <property type="entry name" value="LRR_6"/>
    <property type="match status" value="2"/>
</dbReference>
<gene>
    <name evidence="2" type="ORF">SLEP1_g40694</name>
</gene>
<sequence>MWRSIDFHDYCYQPFRDLEDMCKRAVDRSKGNLVNINIEHFATDYLLECKTERSSHIRRLRLVPCHWVSDKGLCKAVKKLAFMEELDISYCSSSAAALIVVGRRCLHLKSFKYNKQDRCRYGFTNMYGSRDNAAKAIAKNMHELRHLHLFGNKLTNCGLEAILDSCPHLESLDLSHCFSVSLQGDLEKRCAKQIKHIQQPKDSTQDCYDVYHKSALYDDSDEDDPSESSYSDSMSDGDYVYQLE</sequence>
<keyword evidence="3" id="KW-1185">Reference proteome</keyword>
<dbReference type="Proteomes" id="UP001054252">
    <property type="component" value="Unassembled WGS sequence"/>
</dbReference>
<feature type="region of interest" description="Disordered" evidence="1">
    <location>
        <begin position="215"/>
        <end position="244"/>
    </location>
</feature>
<reference evidence="2 3" key="1">
    <citation type="journal article" date="2021" name="Commun. Biol.">
        <title>The genome of Shorea leprosula (Dipterocarpaceae) highlights the ecological relevance of drought in aseasonal tropical rainforests.</title>
        <authorList>
            <person name="Ng K.K.S."/>
            <person name="Kobayashi M.J."/>
            <person name="Fawcett J.A."/>
            <person name="Hatakeyama M."/>
            <person name="Paape T."/>
            <person name="Ng C.H."/>
            <person name="Ang C.C."/>
            <person name="Tnah L.H."/>
            <person name="Lee C.T."/>
            <person name="Nishiyama T."/>
            <person name="Sese J."/>
            <person name="O'Brien M.J."/>
            <person name="Copetti D."/>
            <person name="Mohd Noor M.I."/>
            <person name="Ong R.C."/>
            <person name="Putra M."/>
            <person name="Sireger I.Z."/>
            <person name="Indrioko S."/>
            <person name="Kosugi Y."/>
            <person name="Izuno A."/>
            <person name="Isagi Y."/>
            <person name="Lee S.L."/>
            <person name="Shimizu K.K."/>
        </authorList>
    </citation>
    <scope>NUCLEOTIDE SEQUENCE [LARGE SCALE GENOMIC DNA]</scope>
    <source>
        <strain evidence="2">214</strain>
    </source>
</reference>
<evidence type="ECO:0000313" key="3">
    <source>
        <dbReference type="Proteomes" id="UP001054252"/>
    </source>
</evidence>
<dbReference type="PANTHER" id="PTHR38926:SF2">
    <property type="entry name" value="F-BOX_LRR-REPEAT PROTEIN 21-RELATED"/>
    <property type="match status" value="1"/>
</dbReference>
<dbReference type="InterPro" id="IPR001611">
    <property type="entry name" value="Leu-rich_rpt"/>
</dbReference>
<feature type="compositionally biased region" description="Low complexity" evidence="1">
    <location>
        <begin position="227"/>
        <end position="244"/>
    </location>
</feature>
<accession>A0AAV5L4Q3</accession>
<dbReference type="PANTHER" id="PTHR38926">
    <property type="entry name" value="F-BOX DOMAIN CONTAINING PROTEIN, EXPRESSED"/>
    <property type="match status" value="1"/>
</dbReference>